<dbReference type="RefSeq" id="WP_078932780.1">
    <property type="nucleotide sequence ID" value="NZ_FUWG01000005.1"/>
</dbReference>
<keyword evidence="1" id="KW-0812">Transmembrane</keyword>
<dbReference type="Proteomes" id="UP000190423">
    <property type="component" value="Unassembled WGS sequence"/>
</dbReference>
<evidence type="ECO:0000313" key="3">
    <source>
        <dbReference type="Proteomes" id="UP000190423"/>
    </source>
</evidence>
<organism evidence="2 3">
    <name type="scientific">Treponema porcinum</name>
    <dbReference type="NCBI Taxonomy" id="261392"/>
    <lineage>
        <taxon>Bacteria</taxon>
        <taxon>Pseudomonadati</taxon>
        <taxon>Spirochaetota</taxon>
        <taxon>Spirochaetia</taxon>
        <taxon>Spirochaetales</taxon>
        <taxon>Treponemataceae</taxon>
        <taxon>Treponema</taxon>
    </lineage>
</organism>
<reference evidence="2 3" key="1">
    <citation type="submission" date="2017-02" db="EMBL/GenBank/DDBJ databases">
        <authorList>
            <person name="Peterson S.W."/>
        </authorList>
    </citation>
    <scope>NUCLEOTIDE SEQUENCE [LARGE SCALE GENOMIC DNA]</scope>
    <source>
        <strain evidence="2 3">ATCC BAA-908</strain>
    </source>
</reference>
<keyword evidence="3" id="KW-1185">Reference proteome</keyword>
<dbReference type="GeneID" id="78316181"/>
<name>A0A1T4JXB8_TREPO</name>
<sequence>MFLFMIMLIPAVLVFCGIRAGDKTEVAVTVSGAVTGVLVSLLVAVFSFRHRIPEYSFAANFLYYAAEEYIVPLLLLYIAYFFITKDTVEFRIRSFFPVTAGFFSVYMPYCIISASGSVFSFFELFVKPVLFLSMLVLASFAVFYIGKQACGKNIKRMIAGCVLLAFILFVPPFLNTLWILDVFAPAMYVLSAVYAFFAACLFFSSIMHTESID</sequence>
<feature type="transmembrane region" description="Helical" evidence="1">
    <location>
        <begin position="30"/>
        <end position="49"/>
    </location>
</feature>
<feature type="transmembrane region" description="Helical" evidence="1">
    <location>
        <begin position="186"/>
        <end position="207"/>
    </location>
</feature>
<evidence type="ECO:0000256" key="1">
    <source>
        <dbReference type="SAM" id="Phobius"/>
    </source>
</evidence>
<gene>
    <name evidence="2" type="ORF">SAMN02745149_00868</name>
</gene>
<accession>A0A1T4JXB8</accession>
<dbReference type="AlphaFoldDB" id="A0A1T4JXB8"/>
<feature type="transmembrane region" description="Helical" evidence="1">
    <location>
        <begin position="157"/>
        <end position="180"/>
    </location>
</feature>
<feature type="transmembrane region" description="Helical" evidence="1">
    <location>
        <begin position="61"/>
        <end position="83"/>
    </location>
</feature>
<feature type="transmembrane region" description="Helical" evidence="1">
    <location>
        <begin position="125"/>
        <end position="145"/>
    </location>
</feature>
<keyword evidence="1" id="KW-1133">Transmembrane helix</keyword>
<dbReference type="EMBL" id="FUWG01000005">
    <property type="protein sequence ID" value="SJZ34675.1"/>
    <property type="molecule type" value="Genomic_DNA"/>
</dbReference>
<keyword evidence="1" id="KW-0472">Membrane</keyword>
<dbReference type="OrthoDB" id="359952at2"/>
<evidence type="ECO:0000313" key="2">
    <source>
        <dbReference type="EMBL" id="SJZ34675.1"/>
    </source>
</evidence>
<proteinExistence type="predicted"/>
<dbReference type="STRING" id="261392.SAMN02745149_00868"/>
<protein>
    <submittedName>
        <fullName evidence="2">Uncharacterized protein</fullName>
    </submittedName>
</protein>